<sequence length="791" mass="85983">MENNTIDSLLEWLKVQPRTLGWDAICVYDREKSNRVLLQEYIGRFSTDDYMKPVTLIVEDNQTPTYKEWIANYIFDRPRISFVDSDLMSATAELRKKVVGGSRLTYDQQPGSIPKLIKVALEDALGGPECVMEIDLTHSDGEVTPEGSVVLNLKTARNYRLTHSDSEPLSKLAGRRLQEHFAGLPDKQMTFVLSEMKYEAGQVLKPKHFMIRTQAAPGASVRGALNEGAGAVIMLITLEGGTDGVPPASSKDLRYLIPDGHSATILLAHKVMLNTVLVEGARRINNVPIPFTYELKPGTTPGFYFSKTLSGGAVHYPNATISRPGYTFELKSLFLPMGKNALPPLPPGDEDGWLSLSLKAERIVFLWYGKLSQEFTVGSRDGTIDSEFAMIASGDYVLDQDTGTLKLEYEIDGTVTKSEVKPGSFQNLPEVVNDFSYISDYFHSQFEGMYGNSLAQFVSSTFEINVFTLNSLLFRGDNAVTLKSAHFPLDLALFGEVGPTQTRFSVSPLESVIAHSKVFEFKTDPPQNNLTWTVENIAGATGDVGVIDAQGKYTPPTAAQIKGSSIRVKVTAKAGVHTSLALITVMARDITINPLVQVVGAGDSNGREVSAGSLEGGQLQWSIANPGSGATVRKSTEKDGDHTYFPGPAIPDTAFSLDEIVVKKGTSTQSSFVLVVHRPAVLTVMIDEERTALLPPNQLQLAIAGKGNVPVAPGALDLTWELKKGAGELDPKTGILKVDFAGKHLHPYALVTVMLPSPVPDVLPDSDGHLILPIPLFTIPETIQMLSPDSH</sequence>
<dbReference type="RefSeq" id="WP_150807262.1">
    <property type="nucleotide sequence ID" value="NZ_CABVHY010000047.1"/>
</dbReference>
<gene>
    <name evidence="1" type="ORF">PS723_06085</name>
</gene>
<dbReference type="EMBL" id="CABVHY010000047">
    <property type="protein sequence ID" value="VVO42909.1"/>
    <property type="molecule type" value="Genomic_DNA"/>
</dbReference>
<dbReference type="Proteomes" id="UP000379480">
    <property type="component" value="Unassembled WGS sequence"/>
</dbReference>
<proteinExistence type="predicted"/>
<accession>A0A5E7FUA1</accession>
<evidence type="ECO:0000313" key="2">
    <source>
        <dbReference type="Proteomes" id="UP000379480"/>
    </source>
</evidence>
<dbReference type="OrthoDB" id="6458179at2"/>
<evidence type="ECO:0000313" key="1">
    <source>
        <dbReference type="EMBL" id="VVO42909.1"/>
    </source>
</evidence>
<reference evidence="1 2" key="1">
    <citation type="submission" date="2019-09" db="EMBL/GenBank/DDBJ databases">
        <authorList>
            <person name="Chandra G."/>
            <person name="Truman W A."/>
        </authorList>
    </citation>
    <scope>NUCLEOTIDE SEQUENCE [LARGE SCALE GENOMIC DNA]</scope>
    <source>
        <strain evidence="1">PS723</strain>
    </source>
</reference>
<dbReference type="AlphaFoldDB" id="A0A5E7FUA1"/>
<protein>
    <submittedName>
        <fullName evidence="1">Uncharacterized protein</fullName>
    </submittedName>
</protein>
<organism evidence="1 2">
    <name type="scientific">Pseudomonas fluorescens</name>
    <dbReference type="NCBI Taxonomy" id="294"/>
    <lineage>
        <taxon>Bacteria</taxon>
        <taxon>Pseudomonadati</taxon>
        <taxon>Pseudomonadota</taxon>
        <taxon>Gammaproteobacteria</taxon>
        <taxon>Pseudomonadales</taxon>
        <taxon>Pseudomonadaceae</taxon>
        <taxon>Pseudomonas</taxon>
    </lineage>
</organism>
<name>A0A5E7FUA1_PSEFL</name>